<dbReference type="Gene3D" id="3.40.190.10">
    <property type="entry name" value="Periplasmic binding protein-like II"/>
    <property type="match status" value="1"/>
</dbReference>
<dbReference type="CDD" id="cd13578">
    <property type="entry name" value="PBP2_Bug27"/>
    <property type="match status" value="1"/>
</dbReference>
<proteinExistence type="inferred from homology"/>
<evidence type="ECO:0000313" key="4">
    <source>
        <dbReference type="Proteomes" id="UP001597287"/>
    </source>
</evidence>
<dbReference type="InterPro" id="IPR042100">
    <property type="entry name" value="Bug_dom1"/>
</dbReference>
<dbReference type="PIRSF" id="PIRSF017082">
    <property type="entry name" value="YflP"/>
    <property type="match status" value="1"/>
</dbReference>
<accession>A0ABW5EQ10</accession>
<feature type="signal peptide" evidence="2">
    <location>
        <begin position="1"/>
        <end position="25"/>
    </location>
</feature>
<dbReference type="InterPro" id="IPR006311">
    <property type="entry name" value="TAT_signal"/>
</dbReference>
<feature type="chain" id="PRO_5046912686" evidence="2">
    <location>
        <begin position="26"/>
        <end position="331"/>
    </location>
</feature>
<comment type="caution">
    <text evidence="3">The sequence shown here is derived from an EMBL/GenBank/DDBJ whole genome shotgun (WGS) entry which is preliminary data.</text>
</comment>
<keyword evidence="4" id="KW-1185">Reference proteome</keyword>
<comment type="similarity">
    <text evidence="1">Belongs to the UPF0065 (bug) family.</text>
</comment>
<dbReference type="Pfam" id="PF03401">
    <property type="entry name" value="TctC"/>
    <property type="match status" value="1"/>
</dbReference>
<evidence type="ECO:0000256" key="2">
    <source>
        <dbReference type="SAM" id="SignalP"/>
    </source>
</evidence>
<dbReference type="Proteomes" id="UP001597287">
    <property type="component" value="Unassembled WGS sequence"/>
</dbReference>
<name>A0ABW5EQ10_9BURK</name>
<dbReference type="EMBL" id="JBHUIG010000008">
    <property type="protein sequence ID" value="MFD2319149.1"/>
    <property type="molecule type" value="Genomic_DNA"/>
</dbReference>
<dbReference type="PROSITE" id="PS51257">
    <property type="entry name" value="PROKAR_LIPOPROTEIN"/>
    <property type="match status" value="1"/>
</dbReference>
<dbReference type="InterPro" id="IPR005064">
    <property type="entry name" value="BUG"/>
</dbReference>
<protein>
    <submittedName>
        <fullName evidence="3">Bug family tripartite tricarboxylate transporter substrate binding protein</fullName>
    </submittedName>
</protein>
<dbReference type="PANTHER" id="PTHR42928:SF5">
    <property type="entry name" value="BLR1237 PROTEIN"/>
    <property type="match status" value="1"/>
</dbReference>
<evidence type="ECO:0000313" key="3">
    <source>
        <dbReference type="EMBL" id="MFD2319149.1"/>
    </source>
</evidence>
<reference evidence="4" key="1">
    <citation type="journal article" date="2019" name="Int. J. Syst. Evol. Microbiol.">
        <title>The Global Catalogue of Microorganisms (GCM) 10K type strain sequencing project: providing services to taxonomists for standard genome sequencing and annotation.</title>
        <authorList>
            <consortium name="The Broad Institute Genomics Platform"/>
            <consortium name="The Broad Institute Genome Sequencing Center for Infectious Disease"/>
            <person name="Wu L."/>
            <person name="Ma J."/>
        </authorList>
    </citation>
    <scope>NUCLEOTIDE SEQUENCE [LARGE SCALE GENOMIC DNA]</scope>
    <source>
        <strain evidence="4">CCUG 62793</strain>
    </source>
</reference>
<sequence>MQRRQFLSSGLGAGLACAGLPPAAAASGAAGEWPVRPVKLIVPFPPGGPTDIIGRTAARVMGERLGQQIVVENKAGAGGNIGTDAVAKAMPDGYTIGLSAISSLAIAPSLYARLPYSVERDLAPISLAGYTPCAIVAHPGAPFDDLAGLIAYAKAHPGKLSYGTSGLGTSTHLAAEYFQSIAGVSMLHVPYKGTSQIAQDLLAGTIPLSFESSLTTTLPNVREGRVKVIAVTSARRSRALPQVATVAEQGFAGFDVVTWFGLIGPARLPRELAQRISGAWQTGSATPLARQAFENIGADPQAGSPQQFGDFMRSETQRWGALIRKLGIQLD</sequence>
<dbReference type="Gene3D" id="3.40.190.150">
    <property type="entry name" value="Bordetella uptake gene, domain 1"/>
    <property type="match status" value="1"/>
</dbReference>
<evidence type="ECO:0000256" key="1">
    <source>
        <dbReference type="ARBA" id="ARBA00006987"/>
    </source>
</evidence>
<dbReference type="PANTHER" id="PTHR42928">
    <property type="entry name" value="TRICARBOXYLATE-BINDING PROTEIN"/>
    <property type="match status" value="1"/>
</dbReference>
<gene>
    <name evidence="3" type="ORF">ACFSPV_10550</name>
</gene>
<dbReference type="PROSITE" id="PS51318">
    <property type="entry name" value="TAT"/>
    <property type="match status" value="1"/>
</dbReference>
<keyword evidence="2" id="KW-0732">Signal</keyword>
<organism evidence="3 4">
    <name type="scientific">Delftia deserti</name>
    <dbReference type="NCBI Taxonomy" id="1651218"/>
    <lineage>
        <taxon>Bacteria</taxon>
        <taxon>Pseudomonadati</taxon>
        <taxon>Pseudomonadota</taxon>
        <taxon>Betaproteobacteria</taxon>
        <taxon>Burkholderiales</taxon>
        <taxon>Comamonadaceae</taxon>
        <taxon>Delftia</taxon>
    </lineage>
</organism>
<dbReference type="RefSeq" id="WP_312373475.1">
    <property type="nucleotide sequence ID" value="NZ_JBHSIH010000001.1"/>
</dbReference>